<dbReference type="InterPro" id="IPR007627">
    <property type="entry name" value="RNA_pol_sigma70_r2"/>
</dbReference>
<feature type="domain" description="RNA polymerase sigma-70 region 2" evidence="1">
    <location>
        <begin position="21"/>
        <end position="79"/>
    </location>
</feature>
<dbReference type="EMBL" id="RJJR01000002">
    <property type="protein sequence ID" value="RNI38982.1"/>
    <property type="molecule type" value="Genomic_DNA"/>
</dbReference>
<evidence type="ECO:0000259" key="1">
    <source>
        <dbReference type="Pfam" id="PF04542"/>
    </source>
</evidence>
<proteinExistence type="predicted"/>
<dbReference type="AlphaFoldDB" id="A0A3M9NMH7"/>
<evidence type="ECO:0000313" key="3">
    <source>
        <dbReference type="EMBL" id="RNI38982.1"/>
    </source>
</evidence>
<dbReference type="SUPFAM" id="SSF88659">
    <property type="entry name" value="Sigma3 and sigma4 domains of RNA polymerase sigma factors"/>
    <property type="match status" value="1"/>
</dbReference>
<evidence type="ECO:0000259" key="2">
    <source>
        <dbReference type="Pfam" id="PF20239"/>
    </source>
</evidence>
<dbReference type="GO" id="GO:0006352">
    <property type="term" value="P:DNA-templated transcription initiation"/>
    <property type="evidence" value="ECO:0007669"/>
    <property type="project" value="InterPro"/>
</dbReference>
<dbReference type="RefSeq" id="WP_123119547.1">
    <property type="nucleotide sequence ID" value="NZ_RJJR01000002.1"/>
</dbReference>
<dbReference type="SUPFAM" id="SSF88946">
    <property type="entry name" value="Sigma2 domain of RNA polymerase sigma factors"/>
    <property type="match status" value="1"/>
</dbReference>
<dbReference type="InterPro" id="IPR013325">
    <property type="entry name" value="RNA_pol_sigma_r2"/>
</dbReference>
<comment type="caution">
    <text evidence="3">The sequence shown here is derived from an EMBL/GenBank/DDBJ whole genome shotgun (WGS) entry which is preliminary data.</text>
</comment>
<dbReference type="InterPro" id="IPR036388">
    <property type="entry name" value="WH-like_DNA-bd_sf"/>
</dbReference>
<sequence>MGEETELIPDLFRKEFAKMVAVISKLYGLQYIETAEDIVSETFLTATENWTKKGVPPNPTAWLYTVAKQKTLYHFRRKKIFDEKIVPQIKVSADTIVETKEMDFSTKNIKDSQLEMMFAICDPVIASEAQIALALRVLCGFGIEEIAEAFFSNKETINKRLFRAKEKLRAEKVQLEMPPENEIEARLDNVLHIIYLLFNEGYYSATQNQLLRKDFCMEALRLGLMLTEYSKTSLPKTNALVALMSFHASRLDARQNDKIDFILYDEQDENLWDQNLIEQGIHFLNLSAQGNKLSSYHLEAGIAFLNCQKDDTKEKRESILHHYNLLLEINYSPGVALNRLYALYKARGKEVALAEAAKINLPHNHFYFTLLGELYAGSNNEKAKAYFERALSLAKTETERQIISLKMKSLRV</sequence>
<gene>
    <name evidence="3" type="ORF">EFY79_04800</name>
</gene>
<dbReference type="GO" id="GO:0003700">
    <property type="term" value="F:DNA-binding transcription factor activity"/>
    <property type="evidence" value="ECO:0007669"/>
    <property type="project" value="InterPro"/>
</dbReference>
<reference evidence="3 4" key="1">
    <citation type="submission" date="2018-11" db="EMBL/GenBank/DDBJ databases">
        <title>Draft genome sequence of Ferruginibacter sp. BO-59.</title>
        <authorList>
            <person name="Im W.T."/>
        </authorList>
    </citation>
    <scope>NUCLEOTIDE SEQUENCE [LARGE SCALE GENOMIC DNA]</scope>
    <source>
        <strain evidence="3 4">BO-59</strain>
    </source>
</reference>
<dbReference type="InterPro" id="IPR046531">
    <property type="entry name" value="DUF6596"/>
</dbReference>
<dbReference type="PANTHER" id="PTHR47756:SF2">
    <property type="entry name" value="BLL6612 PROTEIN"/>
    <property type="match status" value="1"/>
</dbReference>
<dbReference type="Pfam" id="PF04542">
    <property type="entry name" value="Sigma70_r2"/>
    <property type="match status" value="1"/>
</dbReference>
<dbReference type="Gene3D" id="1.10.10.10">
    <property type="entry name" value="Winged helix-like DNA-binding domain superfamily/Winged helix DNA-binding domain"/>
    <property type="match status" value="1"/>
</dbReference>
<feature type="domain" description="DUF6596" evidence="2">
    <location>
        <begin position="186"/>
        <end position="287"/>
    </location>
</feature>
<name>A0A3M9NMH7_9BACT</name>
<organism evidence="3 4">
    <name type="scientific">Hanamia caeni</name>
    <dbReference type="NCBI Taxonomy" id="2294116"/>
    <lineage>
        <taxon>Bacteria</taxon>
        <taxon>Pseudomonadati</taxon>
        <taxon>Bacteroidota</taxon>
        <taxon>Chitinophagia</taxon>
        <taxon>Chitinophagales</taxon>
        <taxon>Chitinophagaceae</taxon>
        <taxon>Hanamia</taxon>
    </lineage>
</organism>
<keyword evidence="4" id="KW-1185">Reference proteome</keyword>
<dbReference type="Pfam" id="PF20239">
    <property type="entry name" value="DUF6596"/>
    <property type="match status" value="1"/>
</dbReference>
<dbReference type="InterPro" id="IPR013324">
    <property type="entry name" value="RNA_pol_sigma_r3/r4-like"/>
</dbReference>
<dbReference type="Gene3D" id="1.10.1740.10">
    <property type="match status" value="1"/>
</dbReference>
<dbReference type="OrthoDB" id="9780299at2"/>
<dbReference type="Proteomes" id="UP000267223">
    <property type="component" value="Unassembled WGS sequence"/>
</dbReference>
<evidence type="ECO:0000313" key="4">
    <source>
        <dbReference type="Proteomes" id="UP000267223"/>
    </source>
</evidence>
<dbReference type="PANTHER" id="PTHR47756">
    <property type="entry name" value="BLL6612 PROTEIN-RELATED"/>
    <property type="match status" value="1"/>
</dbReference>
<protein>
    <submittedName>
        <fullName evidence="3">RNA polymerase subunit sigma</fullName>
    </submittedName>
</protein>
<accession>A0A3M9NMH7</accession>